<dbReference type="GO" id="GO:0005886">
    <property type="term" value="C:plasma membrane"/>
    <property type="evidence" value="ECO:0007669"/>
    <property type="project" value="UniProtKB-SubCell"/>
</dbReference>
<dbReference type="Proteomes" id="UP000831768">
    <property type="component" value="Chromosome"/>
</dbReference>
<evidence type="ECO:0000313" key="3">
    <source>
        <dbReference type="Proteomes" id="UP000831768"/>
    </source>
</evidence>
<dbReference type="Pfam" id="PF12679">
    <property type="entry name" value="ABC2_membrane_2"/>
    <property type="match status" value="1"/>
</dbReference>
<proteinExistence type="predicted"/>
<dbReference type="GeneID" id="71926606"/>
<gene>
    <name evidence="2" type="ORF">MW046_01125</name>
</gene>
<keyword evidence="1" id="KW-0812">Transmembrane</keyword>
<feature type="transmembrane region" description="Helical" evidence="1">
    <location>
        <begin position="89"/>
        <end position="116"/>
    </location>
</feature>
<keyword evidence="1" id="KW-0472">Membrane</keyword>
<keyword evidence="1" id="KW-1133">Transmembrane helix</keyword>
<feature type="transmembrane region" description="Helical" evidence="1">
    <location>
        <begin position="234"/>
        <end position="256"/>
    </location>
</feature>
<feature type="transmembrane region" description="Helical" evidence="1">
    <location>
        <begin position="159"/>
        <end position="181"/>
    </location>
</feature>
<organism evidence="2 3">
    <name type="scientific">Halocatena salina</name>
    <dbReference type="NCBI Taxonomy" id="2934340"/>
    <lineage>
        <taxon>Archaea</taxon>
        <taxon>Methanobacteriati</taxon>
        <taxon>Methanobacteriota</taxon>
        <taxon>Stenosarchaea group</taxon>
        <taxon>Halobacteria</taxon>
        <taxon>Halobacteriales</taxon>
        <taxon>Natronomonadaceae</taxon>
        <taxon>Halocatena</taxon>
    </lineage>
</organism>
<dbReference type="PANTHER" id="PTHR43471:SF1">
    <property type="entry name" value="ABC TRANSPORTER PERMEASE PROTEIN NOSY-RELATED"/>
    <property type="match status" value="1"/>
</dbReference>
<reference evidence="2" key="1">
    <citation type="submission" date="2022-04" db="EMBL/GenBank/DDBJ databases">
        <title>Halocatena sp. nov., isolated from a salt lake.</title>
        <authorList>
            <person name="Cui H.-L."/>
        </authorList>
    </citation>
    <scope>NUCLEOTIDE SEQUENCE</scope>
    <source>
        <strain evidence="2">AD-1</strain>
    </source>
</reference>
<dbReference type="GO" id="GO:0140359">
    <property type="term" value="F:ABC-type transporter activity"/>
    <property type="evidence" value="ECO:0007669"/>
    <property type="project" value="InterPro"/>
</dbReference>
<accession>A0A8U0A574</accession>
<keyword evidence="3" id="KW-1185">Reference proteome</keyword>
<dbReference type="AlphaFoldDB" id="A0A8U0A574"/>
<name>A0A8U0A574_9EURY</name>
<dbReference type="KEGG" id="haad:MW046_01125"/>
<sequence length="261" mass="28569">MSWLVVAKRRLLDPYRSRYLWVVLGVTVLLFGGGVYMVTRAGLVSMLLGLGALFVPLLSIVGNYRTIAEPHQTGSLRVVLSYPHSRRDVVVGTVVGRSLFTVGVVSVGYLVAGAVALFTLDAYSVVLTLVVWFAAVLLGVSLTVLAVGVSAASRTVNRAAIASFTFVLLFFGGWDLLLRGIRYVRNGFSMPQPPQPAWVDVFVALNPMRAFSHLVQRLHPTETLLFESGVHTTAWFGILVLVCWAFVSVTIGGWLFERRDL</sequence>
<dbReference type="PANTHER" id="PTHR43471">
    <property type="entry name" value="ABC TRANSPORTER PERMEASE"/>
    <property type="match status" value="1"/>
</dbReference>
<dbReference type="RefSeq" id="WP_247993737.1">
    <property type="nucleotide sequence ID" value="NZ_CP096019.1"/>
</dbReference>
<protein>
    <submittedName>
        <fullName evidence="2">ABC transporter permease</fullName>
    </submittedName>
</protein>
<dbReference type="EMBL" id="CP096019">
    <property type="protein sequence ID" value="UPM43067.1"/>
    <property type="molecule type" value="Genomic_DNA"/>
</dbReference>
<evidence type="ECO:0000256" key="1">
    <source>
        <dbReference type="SAM" id="Phobius"/>
    </source>
</evidence>
<evidence type="ECO:0000313" key="2">
    <source>
        <dbReference type="EMBL" id="UPM43067.1"/>
    </source>
</evidence>
<feature type="transmembrane region" description="Helical" evidence="1">
    <location>
        <begin position="44"/>
        <end position="68"/>
    </location>
</feature>
<feature type="transmembrane region" description="Helical" evidence="1">
    <location>
        <begin position="122"/>
        <end position="147"/>
    </location>
</feature>
<feature type="transmembrane region" description="Helical" evidence="1">
    <location>
        <begin position="20"/>
        <end position="38"/>
    </location>
</feature>